<dbReference type="InterPro" id="IPR025098">
    <property type="entry name" value="DUF4013"/>
</dbReference>
<gene>
    <name evidence="2" type="ORF">C2R22_11340</name>
</gene>
<feature type="transmembrane region" description="Helical" evidence="1">
    <location>
        <begin position="73"/>
        <end position="99"/>
    </location>
</feature>
<feature type="transmembrane region" description="Helical" evidence="1">
    <location>
        <begin position="20"/>
        <end position="43"/>
    </location>
</feature>
<dbReference type="EMBL" id="CP026309">
    <property type="protein sequence ID" value="AUV82168.1"/>
    <property type="molecule type" value="Genomic_DNA"/>
</dbReference>
<protein>
    <recommendedName>
        <fullName evidence="4">DUF4013 domain-containing protein</fullName>
    </recommendedName>
</protein>
<evidence type="ECO:0008006" key="4">
    <source>
        <dbReference type="Google" id="ProtNLM"/>
    </source>
</evidence>
<dbReference type="RefSeq" id="WP_103425857.1">
    <property type="nucleotide sequence ID" value="NZ_CP026309.1"/>
</dbReference>
<organism evidence="2 3">
    <name type="scientific">Salinigranum rubrum</name>
    <dbReference type="NCBI Taxonomy" id="755307"/>
    <lineage>
        <taxon>Archaea</taxon>
        <taxon>Methanobacteriati</taxon>
        <taxon>Methanobacteriota</taxon>
        <taxon>Stenosarchaea group</taxon>
        <taxon>Halobacteria</taxon>
        <taxon>Halobacteriales</taxon>
        <taxon>Haloferacaceae</taxon>
        <taxon>Salinigranum</taxon>
    </lineage>
</organism>
<dbReference type="Proteomes" id="UP000236584">
    <property type="component" value="Chromosome"/>
</dbReference>
<sequence length="235" mass="24777">MIEESLRYLRSSEEWIKTVLIGGVLTLFGILIIPLFIVVGYYVRVLRGTMHDESEPPVFDDWGEMLMDGLKGFAIYLVYGLIPGIIGAVIAFVGVGGAVAGNSGAAGVVGGLVALVGFLVALVLGLAAAYVVPAALANFVEKDDVMAGFAFGEIRDVITTKAYAMGWLTAFALLLGAGILTSVLSIVPIIGTVIGVFVTFYAAVAAFYVIGHTWADVHPVDLHEEDEMPGQQPAI</sequence>
<name>A0A2I8VJR5_9EURY</name>
<feature type="transmembrane region" description="Helical" evidence="1">
    <location>
        <begin position="186"/>
        <end position="210"/>
    </location>
</feature>
<dbReference type="Pfam" id="PF13197">
    <property type="entry name" value="DUF4013"/>
    <property type="match status" value="1"/>
</dbReference>
<feature type="transmembrane region" description="Helical" evidence="1">
    <location>
        <begin position="105"/>
        <end position="132"/>
    </location>
</feature>
<proteinExistence type="predicted"/>
<evidence type="ECO:0000256" key="1">
    <source>
        <dbReference type="SAM" id="Phobius"/>
    </source>
</evidence>
<dbReference type="OrthoDB" id="107590at2157"/>
<keyword evidence="1" id="KW-1133">Transmembrane helix</keyword>
<keyword evidence="1" id="KW-0472">Membrane</keyword>
<dbReference type="GeneID" id="35592693"/>
<feature type="transmembrane region" description="Helical" evidence="1">
    <location>
        <begin position="162"/>
        <end position="180"/>
    </location>
</feature>
<dbReference type="KEGG" id="srub:C2R22_11340"/>
<dbReference type="AlphaFoldDB" id="A0A2I8VJR5"/>
<keyword evidence="3" id="KW-1185">Reference proteome</keyword>
<evidence type="ECO:0000313" key="3">
    <source>
        <dbReference type="Proteomes" id="UP000236584"/>
    </source>
</evidence>
<evidence type="ECO:0000313" key="2">
    <source>
        <dbReference type="EMBL" id="AUV82168.1"/>
    </source>
</evidence>
<accession>A0A2I8VJR5</accession>
<keyword evidence="1" id="KW-0812">Transmembrane</keyword>
<reference evidence="2 3" key="1">
    <citation type="submission" date="2018-01" db="EMBL/GenBank/DDBJ databases">
        <title>Complete genome sequence of Salinigranum rubrum GX10T, an extremely halophilic archaeon isolated from a marine solar saltern.</title>
        <authorList>
            <person name="Han S."/>
        </authorList>
    </citation>
    <scope>NUCLEOTIDE SEQUENCE [LARGE SCALE GENOMIC DNA]</scope>
    <source>
        <strain evidence="2 3">GX10</strain>
    </source>
</reference>